<dbReference type="RefSeq" id="WP_237265876.1">
    <property type="nucleotide sequence ID" value="NZ_JBFQGM010000036.1"/>
</dbReference>
<organism evidence="1 2">
    <name type="scientific">Scytonema tolypothrichoides VB-61278_2</name>
    <dbReference type="NCBI Taxonomy" id="3232314"/>
    <lineage>
        <taxon>Bacteria</taxon>
        <taxon>Bacillati</taxon>
        <taxon>Cyanobacteriota</taxon>
        <taxon>Cyanophyceae</taxon>
        <taxon>Nostocales</taxon>
        <taxon>Scytonemataceae</taxon>
        <taxon>Scytonema</taxon>
    </lineage>
</organism>
<comment type="caution">
    <text evidence="1">The sequence shown here is derived from an EMBL/GenBank/DDBJ whole genome shotgun (WGS) entry which is preliminary data.</text>
</comment>
<proteinExistence type="predicted"/>
<protein>
    <submittedName>
        <fullName evidence="1">Uncharacterized protein</fullName>
    </submittedName>
</protein>
<name>A0ABW8X1E0_9CYAN</name>
<sequence length="198" mass="22093">MSSSKLVKIPQQLAEEQMQQERMHDVLLLLNHLAKNEEATVKLILDALYDVASVNLINKKLQNRSLNAVAKSIARMSKPVFKIFALRWFQKNCPQLIADWLYLQATFTVVQPQPVPTPILPEAQLDSLSRIDNTSQDEIRRLRSEVRCLAGISLGALVALGTTVIWGNPQVKTIYSQSTSALGICMPADVENVDSPTR</sequence>
<dbReference type="Proteomes" id="UP001628874">
    <property type="component" value="Unassembled WGS sequence"/>
</dbReference>
<accession>A0ABW8X1E0</accession>
<evidence type="ECO:0000313" key="2">
    <source>
        <dbReference type="Proteomes" id="UP001628874"/>
    </source>
</evidence>
<reference evidence="1 2" key="1">
    <citation type="submission" date="2024-07" db="EMBL/GenBank/DDBJ databases">
        <authorList>
            <person name="Tripathy S."/>
        </authorList>
    </citation>
    <scope>NUCLEOTIDE SEQUENCE [LARGE SCALE GENOMIC DNA]</scope>
    <source>
        <strain evidence="1 2">VB-61278_2</strain>
    </source>
</reference>
<dbReference type="EMBL" id="JBFQGM010000036">
    <property type="protein sequence ID" value="MFL9467097.1"/>
    <property type="molecule type" value="Genomic_DNA"/>
</dbReference>
<keyword evidence="2" id="KW-1185">Reference proteome</keyword>
<gene>
    <name evidence="1" type="ORF">AB0759_41665</name>
</gene>
<evidence type="ECO:0000313" key="1">
    <source>
        <dbReference type="EMBL" id="MFL9467097.1"/>
    </source>
</evidence>